<gene>
    <name evidence="5" type="ORF">WICMUC_003578</name>
</gene>
<dbReference type="Proteomes" id="UP000769528">
    <property type="component" value="Unassembled WGS sequence"/>
</dbReference>
<comment type="caution">
    <text evidence="5">The sequence shown here is derived from an EMBL/GenBank/DDBJ whole genome shotgun (WGS) entry which is preliminary data.</text>
</comment>
<dbReference type="Gene3D" id="3.90.180.10">
    <property type="entry name" value="Medium-chain alcohol dehydrogenases, catalytic domain"/>
    <property type="match status" value="1"/>
</dbReference>
<dbReference type="Pfam" id="PF13602">
    <property type="entry name" value="ADH_zinc_N_2"/>
    <property type="match status" value="1"/>
</dbReference>
<dbReference type="PANTHER" id="PTHR11695">
    <property type="entry name" value="ALCOHOL DEHYDROGENASE RELATED"/>
    <property type="match status" value="1"/>
</dbReference>
<dbReference type="InterPro" id="IPR011032">
    <property type="entry name" value="GroES-like_sf"/>
</dbReference>
<dbReference type="InterPro" id="IPR013154">
    <property type="entry name" value="ADH-like_N"/>
</dbReference>
<evidence type="ECO:0000256" key="1">
    <source>
        <dbReference type="ARBA" id="ARBA00004502"/>
    </source>
</evidence>
<reference evidence="5" key="2">
    <citation type="submission" date="2021-01" db="EMBL/GenBank/DDBJ databases">
        <authorList>
            <person name="Schikora-Tamarit M.A."/>
        </authorList>
    </citation>
    <scope>NUCLEOTIDE SEQUENCE</scope>
    <source>
        <strain evidence="5">CBS6341</strain>
    </source>
</reference>
<evidence type="ECO:0000313" key="6">
    <source>
        <dbReference type="Proteomes" id="UP000769528"/>
    </source>
</evidence>
<evidence type="ECO:0000256" key="2">
    <source>
        <dbReference type="ARBA" id="ARBA00022677"/>
    </source>
</evidence>
<protein>
    <recommendedName>
        <fullName evidence="4">Enoyl reductase (ER) domain-containing protein</fullName>
    </recommendedName>
</protein>
<comment type="subcellular location">
    <subcellularLocation>
        <location evidence="1">Lipid droplet</location>
    </subcellularLocation>
</comment>
<keyword evidence="2" id="KW-0551">Lipid droplet</keyword>
<dbReference type="SUPFAM" id="SSF50129">
    <property type="entry name" value="GroES-like"/>
    <property type="match status" value="1"/>
</dbReference>
<dbReference type="Pfam" id="PF08240">
    <property type="entry name" value="ADH_N"/>
    <property type="match status" value="1"/>
</dbReference>
<dbReference type="OrthoDB" id="201656at2759"/>
<dbReference type="GO" id="GO:0005811">
    <property type="term" value="C:lipid droplet"/>
    <property type="evidence" value="ECO:0007669"/>
    <property type="project" value="UniProtKB-SubCell"/>
</dbReference>
<dbReference type="InterPro" id="IPR050700">
    <property type="entry name" value="YIM1/Zinc_Alcohol_DH_Fams"/>
</dbReference>
<dbReference type="InterPro" id="IPR036291">
    <property type="entry name" value="NAD(P)-bd_dom_sf"/>
</dbReference>
<keyword evidence="6" id="KW-1185">Reference proteome</keyword>
<evidence type="ECO:0000259" key="4">
    <source>
        <dbReference type="SMART" id="SM00829"/>
    </source>
</evidence>
<sequence length="408" mass="45313">MSSDPVLKNLSKLPGVEAPLALKDEGPLSKLKRVGRPIRELRKIPTKQLVFYSKNKEPTFTYDIKYKLPVKKHNIVIQVKAVGLNPVDLKIINSYTSNFNSFRGIGREYSGVITHVGSDHAVEWKEGEEVCGIFFHPNGFGTLASSIQIDPSVDSIIRKPKNLSFVTGGSWIYTFGAAYQLLNTVKNLNQSSRVLINGGSSSVGLMLMQILKTYFKVEDIVSIVAGSALDLVKRYGTKLAINYKVNPDIPHVLEVLTATGIYKDFNPEGEPTDTSINSGKFDLVIDCIGGYTLVEESRKFLKSSSEGGKYITLVGDVKYNYSKDIYNDWNGAFVNARSMFGTAWSINYTKFEFNPRDKEFLPVGAEMLENGEIVNVIDSVYEWSSFTKAAKKLKAGAHGKIVLQVEDF</sequence>
<dbReference type="EMBL" id="JAEUBF010000949">
    <property type="protein sequence ID" value="KAH3673675.1"/>
    <property type="molecule type" value="Genomic_DNA"/>
</dbReference>
<comment type="similarity">
    <text evidence="3">Belongs to the YIM1 family.</text>
</comment>
<proteinExistence type="inferred from homology"/>
<organism evidence="5 6">
    <name type="scientific">Wickerhamomyces mucosus</name>
    <dbReference type="NCBI Taxonomy" id="1378264"/>
    <lineage>
        <taxon>Eukaryota</taxon>
        <taxon>Fungi</taxon>
        <taxon>Dikarya</taxon>
        <taxon>Ascomycota</taxon>
        <taxon>Saccharomycotina</taxon>
        <taxon>Saccharomycetes</taxon>
        <taxon>Phaffomycetales</taxon>
        <taxon>Wickerhamomycetaceae</taxon>
        <taxon>Wickerhamomyces</taxon>
    </lineage>
</organism>
<dbReference type="PANTHER" id="PTHR11695:SF294">
    <property type="entry name" value="RETICULON-4-INTERACTING PROTEIN 1, MITOCHONDRIAL"/>
    <property type="match status" value="1"/>
</dbReference>
<dbReference type="SMART" id="SM00829">
    <property type="entry name" value="PKS_ER"/>
    <property type="match status" value="1"/>
</dbReference>
<evidence type="ECO:0000256" key="3">
    <source>
        <dbReference type="ARBA" id="ARBA00038249"/>
    </source>
</evidence>
<dbReference type="InterPro" id="IPR020843">
    <property type="entry name" value="ER"/>
</dbReference>
<feature type="domain" description="Enoyl reductase (ER)" evidence="4">
    <location>
        <begin position="56"/>
        <end position="403"/>
    </location>
</feature>
<evidence type="ECO:0000313" key="5">
    <source>
        <dbReference type="EMBL" id="KAH3673675.1"/>
    </source>
</evidence>
<dbReference type="SUPFAM" id="SSF51735">
    <property type="entry name" value="NAD(P)-binding Rossmann-fold domains"/>
    <property type="match status" value="1"/>
</dbReference>
<reference evidence="5" key="1">
    <citation type="journal article" date="2021" name="Open Biol.">
        <title>Shared evolutionary footprints suggest mitochondrial oxidative damage underlies multiple complex I losses in fungi.</title>
        <authorList>
            <person name="Schikora-Tamarit M.A."/>
            <person name="Marcet-Houben M."/>
            <person name="Nosek J."/>
            <person name="Gabaldon T."/>
        </authorList>
    </citation>
    <scope>NUCLEOTIDE SEQUENCE</scope>
    <source>
        <strain evidence="5">CBS6341</strain>
    </source>
</reference>
<name>A0A9P8PLC3_9ASCO</name>
<dbReference type="AlphaFoldDB" id="A0A9P8PLC3"/>
<dbReference type="GO" id="GO:0016491">
    <property type="term" value="F:oxidoreductase activity"/>
    <property type="evidence" value="ECO:0007669"/>
    <property type="project" value="InterPro"/>
</dbReference>
<dbReference type="Gene3D" id="3.40.50.720">
    <property type="entry name" value="NAD(P)-binding Rossmann-like Domain"/>
    <property type="match status" value="1"/>
</dbReference>
<accession>A0A9P8PLC3</accession>